<evidence type="ECO:0000256" key="2">
    <source>
        <dbReference type="ARBA" id="ARBA00023002"/>
    </source>
</evidence>
<dbReference type="GO" id="GO:0006081">
    <property type="term" value="P:aldehyde metabolic process"/>
    <property type="evidence" value="ECO:0007669"/>
    <property type="project" value="InterPro"/>
</dbReference>
<dbReference type="InterPro" id="IPR016163">
    <property type="entry name" value="Ald_DH_C"/>
</dbReference>
<feature type="active site" evidence="5">
    <location>
        <position position="243"/>
    </location>
</feature>
<dbReference type="CDD" id="cd07136">
    <property type="entry name" value="ALDH_YwdH-P39616"/>
    <property type="match status" value="1"/>
</dbReference>
<dbReference type="PIRSF" id="PIRSF036492">
    <property type="entry name" value="ALDH"/>
    <property type="match status" value="1"/>
</dbReference>
<dbReference type="InterPro" id="IPR016162">
    <property type="entry name" value="Ald_DH_N"/>
</dbReference>
<evidence type="ECO:0000256" key="7">
    <source>
        <dbReference type="RuleBase" id="RU003345"/>
    </source>
</evidence>
<evidence type="ECO:0000256" key="3">
    <source>
        <dbReference type="ARBA" id="ARBA00023027"/>
    </source>
</evidence>
<dbReference type="GO" id="GO:0005737">
    <property type="term" value="C:cytoplasm"/>
    <property type="evidence" value="ECO:0007669"/>
    <property type="project" value="TreeGrafter"/>
</dbReference>
<dbReference type="FunFam" id="3.40.309.10:FF:000003">
    <property type="entry name" value="Aldehyde dehydrogenase"/>
    <property type="match status" value="1"/>
</dbReference>
<comment type="similarity">
    <text evidence="1 4 7">Belongs to the aldehyde dehydrogenase family.</text>
</comment>
<evidence type="ECO:0000313" key="9">
    <source>
        <dbReference type="EMBL" id="MBB6455347.1"/>
    </source>
</evidence>
<evidence type="ECO:0000313" key="10">
    <source>
        <dbReference type="Proteomes" id="UP000581688"/>
    </source>
</evidence>
<keyword evidence="2 4" id="KW-0560">Oxidoreductase</keyword>
<dbReference type="InterPro" id="IPR029510">
    <property type="entry name" value="Ald_DH_CS_GLU"/>
</dbReference>
<evidence type="ECO:0000256" key="4">
    <source>
        <dbReference type="PIRNR" id="PIRNR036492"/>
    </source>
</evidence>
<evidence type="ECO:0000259" key="8">
    <source>
        <dbReference type="Pfam" id="PF00171"/>
    </source>
</evidence>
<dbReference type="FunFam" id="3.40.605.10:FF:000004">
    <property type="entry name" value="Aldehyde dehydrogenase"/>
    <property type="match status" value="1"/>
</dbReference>
<comment type="caution">
    <text evidence="9">The sequence shown here is derived from an EMBL/GenBank/DDBJ whole genome shotgun (WGS) entry which is preliminary data.</text>
</comment>
<proteinExistence type="inferred from homology"/>
<dbReference type="GO" id="GO:0004029">
    <property type="term" value="F:aldehyde dehydrogenase (NAD+) activity"/>
    <property type="evidence" value="ECO:0007669"/>
    <property type="project" value="TreeGrafter"/>
</dbReference>
<gene>
    <name evidence="9" type="ORF">HNQ94_003847</name>
</gene>
<dbReference type="PANTHER" id="PTHR43570:SF16">
    <property type="entry name" value="ALDEHYDE DEHYDROGENASE TYPE III, ISOFORM Q"/>
    <property type="match status" value="1"/>
</dbReference>
<organism evidence="9 10">
    <name type="scientific">Salirhabdus euzebyi</name>
    <dbReference type="NCBI Taxonomy" id="394506"/>
    <lineage>
        <taxon>Bacteria</taxon>
        <taxon>Bacillati</taxon>
        <taxon>Bacillota</taxon>
        <taxon>Bacilli</taxon>
        <taxon>Bacillales</taxon>
        <taxon>Bacillaceae</taxon>
        <taxon>Salirhabdus</taxon>
    </lineage>
</organism>
<dbReference type="PROSITE" id="PS00070">
    <property type="entry name" value="ALDEHYDE_DEHYDR_CYS"/>
    <property type="match status" value="1"/>
</dbReference>
<dbReference type="InterPro" id="IPR015590">
    <property type="entry name" value="Aldehyde_DH_dom"/>
</dbReference>
<accession>A0A841QAV0</accession>
<dbReference type="Pfam" id="PF00171">
    <property type="entry name" value="Aldedh"/>
    <property type="match status" value="1"/>
</dbReference>
<dbReference type="RefSeq" id="WP_174497898.1">
    <property type="nucleotide sequence ID" value="NZ_CADDWK010000022.1"/>
</dbReference>
<evidence type="ECO:0000256" key="1">
    <source>
        <dbReference type="ARBA" id="ARBA00009986"/>
    </source>
</evidence>
<evidence type="ECO:0000256" key="6">
    <source>
        <dbReference type="PROSITE-ProRule" id="PRU10007"/>
    </source>
</evidence>
<protein>
    <recommendedName>
        <fullName evidence="4">Aldehyde dehydrogenase</fullName>
    </recommendedName>
</protein>
<dbReference type="PANTHER" id="PTHR43570">
    <property type="entry name" value="ALDEHYDE DEHYDROGENASE"/>
    <property type="match status" value="1"/>
</dbReference>
<dbReference type="PROSITE" id="PS00687">
    <property type="entry name" value="ALDEHYDE_DEHYDR_GLU"/>
    <property type="match status" value="1"/>
</dbReference>
<dbReference type="InterPro" id="IPR016161">
    <property type="entry name" value="Ald_DH/histidinol_DH"/>
</dbReference>
<keyword evidence="3" id="KW-0520">NAD</keyword>
<dbReference type="AlphaFoldDB" id="A0A841QAV0"/>
<name>A0A841QAV0_9BACI</name>
<sequence>MDISNLVSRQKKMFQESKTLTHTFRLHQLKKLQKIIERYEKDIFAALKKDLNKSEYESFATEIAYINAELADTIRNLAEWMKPQKVKTPFSHKGSKNYIYSDPYGVTLIIGPWNYPYQLIMAPLIGAIAAGNCAIIKPSEFTPTVSRLIATMIKETFDENYITVVEGDKEVSTELLAQPFDYIFFTGSVPVGKIVMEAASKHLTPVTLELGGKSPCIVDKDAKLDIAARRIAWGKYTNAGQTCIAPDYVYVHEDIKELFIEKLQHAIETLYGENALENKEYTKIVNANHFDRLTAYLQDGTIRIGGQVDKDKLTISPTVMDCLDWDTPVMQDEIFGPILPVFTFTNLKEVQAAVRKAPKPLALYYFSENSQNQEWIIKNITYGGGCINDTMMHFANPHLPFGGVGSSGIGGYHGKYSFDTFSHKKSVTKQTTSFDLSFRYPGSKMGLKILKKVLKKK</sequence>
<dbReference type="Gene3D" id="3.40.309.10">
    <property type="entry name" value="Aldehyde Dehydrogenase, Chain A, domain 2"/>
    <property type="match status" value="1"/>
</dbReference>
<reference evidence="9 10" key="1">
    <citation type="submission" date="2020-08" db="EMBL/GenBank/DDBJ databases">
        <title>Genomic Encyclopedia of Type Strains, Phase IV (KMG-IV): sequencing the most valuable type-strain genomes for metagenomic binning, comparative biology and taxonomic classification.</title>
        <authorList>
            <person name="Goeker M."/>
        </authorList>
    </citation>
    <scope>NUCLEOTIDE SEQUENCE [LARGE SCALE GENOMIC DNA]</scope>
    <source>
        <strain evidence="9 10">DSM 19612</strain>
    </source>
</reference>
<dbReference type="SUPFAM" id="SSF53720">
    <property type="entry name" value="ALDH-like"/>
    <property type="match status" value="1"/>
</dbReference>
<dbReference type="EMBL" id="JACHGH010000019">
    <property type="protein sequence ID" value="MBB6455347.1"/>
    <property type="molecule type" value="Genomic_DNA"/>
</dbReference>
<dbReference type="Gene3D" id="3.40.605.10">
    <property type="entry name" value="Aldehyde Dehydrogenase, Chain A, domain 1"/>
    <property type="match status" value="1"/>
</dbReference>
<dbReference type="InterPro" id="IPR012394">
    <property type="entry name" value="Aldehyde_DH_NAD(P)"/>
</dbReference>
<evidence type="ECO:0000256" key="5">
    <source>
        <dbReference type="PIRSR" id="PIRSR036492-1"/>
    </source>
</evidence>
<dbReference type="InterPro" id="IPR016160">
    <property type="entry name" value="Ald_DH_CS_CYS"/>
</dbReference>
<feature type="active site" evidence="5 6">
    <location>
        <position position="209"/>
    </location>
</feature>
<dbReference type="Proteomes" id="UP000581688">
    <property type="component" value="Unassembled WGS sequence"/>
</dbReference>
<feature type="domain" description="Aldehyde dehydrogenase" evidence="8">
    <location>
        <begin position="2"/>
        <end position="427"/>
    </location>
</feature>
<keyword evidence="10" id="KW-1185">Reference proteome</keyword>